<keyword evidence="1" id="KW-0378">Hydrolase</keyword>
<accession>A0A0R1ZKP7</accession>
<dbReference type="OrthoDB" id="9781413at2"/>
<dbReference type="InterPro" id="IPR006379">
    <property type="entry name" value="HAD-SF_hydro_IIB"/>
</dbReference>
<dbReference type="EMBL" id="AYYO01000017">
    <property type="protein sequence ID" value="KRM55560.1"/>
    <property type="molecule type" value="Genomic_DNA"/>
</dbReference>
<name>A0A0R1ZKP7_9LACO</name>
<gene>
    <name evidence="1" type="ORF">FC18_GL001177</name>
</gene>
<dbReference type="PANTHER" id="PTHR10000:SF53">
    <property type="entry name" value="5-AMINO-6-(5-PHOSPHO-D-RIBITYLAMINO)URACIL PHOSPHATASE YBJI-RELATED"/>
    <property type="match status" value="1"/>
</dbReference>
<keyword evidence="2" id="KW-1185">Reference proteome</keyword>
<dbReference type="PATRIC" id="fig|1291052.5.peg.1195"/>
<dbReference type="Gene3D" id="3.40.50.1000">
    <property type="entry name" value="HAD superfamily/HAD-like"/>
    <property type="match status" value="1"/>
</dbReference>
<dbReference type="GO" id="GO:0005829">
    <property type="term" value="C:cytosol"/>
    <property type="evidence" value="ECO:0007669"/>
    <property type="project" value="TreeGrafter"/>
</dbReference>
<dbReference type="GO" id="GO:0016791">
    <property type="term" value="F:phosphatase activity"/>
    <property type="evidence" value="ECO:0007669"/>
    <property type="project" value="TreeGrafter"/>
</dbReference>
<dbReference type="PANTHER" id="PTHR10000">
    <property type="entry name" value="PHOSPHOSERINE PHOSPHATASE"/>
    <property type="match status" value="1"/>
</dbReference>
<comment type="caution">
    <text evidence="1">The sequence shown here is derived from an EMBL/GenBank/DDBJ whole genome shotgun (WGS) entry which is preliminary data.</text>
</comment>
<proteinExistence type="predicted"/>
<dbReference type="InterPro" id="IPR036412">
    <property type="entry name" value="HAD-like_sf"/>
</dbReference>
<reference evidence="1 2" key="1">
    <citation type="journal article" date="2015" name="Genome Announc.">
        <title>Expanding the biotechnology potential of lactobacilli through comparative genomics of 213 strains and associated genera.</title>
        <authorList>
            <person name="Sun Z."/>
            <person name="Harris H.M."/>
            <person name="McCann A."/>
            <person name="Guo C."/>
            <person name="Argimon S."/>
            <person name="Zhang W."/>
            <person name="Yang X."/>
            <person name="Jeffery I.B."/>
            <person name="Cooney J.C."/>
            <person name="Kagawa T.F."/>
            <person name="Liu W."/>
            <person name="Song Y."/>
            <person name="Salvetti E."/>
            <person name="Wrobel A."/>
            <person name="Rasinkangas P."/>
            <person name="Parkhill J."/>
            <person name="Rea M.C."/>
            <person name="O'Sullivan O."/>
            <person name="Ritari J."/>
            <person name="Douillard F.P."/>
            <person name="Paul Ross R."/>
            <person name="Yang R."/>
            <person name="Briner A.E."/>
            <person name="Felis G.E."/>
            <person name="de Vos W.M."/>
            <person name="Barrangou R."/>
            <person name="Klaenhammer T.R."/>
            <person name="Caufield P.W."/>
            <person name="Cui Y."/>
            <person name="Zhang H."/>
            <person name="O'Toole P.W."/>
        </authorList>
    </citation>
    <scope>NUCLEOTIDE SEQUENCE [LARGE SCALE GENOMIC DNA]</scope>
    <source>
        <strain evidence="1 2">DSM 20505</strain>
    </source>
</reference>
<dbReference type="Proteomes" id="UP000051679">
    <property type="component" value="Unassembled WGS sequence"/>
</dbReference>
<dbReference type="SUPFAM" id="SSF56784">
    <property type="entry name" value="HAD-like"/>
    <property type="match status" value="1"/>
</dbReference>
<organism evidence="1 2">
    <name type="scientific">Lacticaseibacillus sharpeae JCM 1186 = DSM 20505</name>
    <dbReference type="NCBI Taxonomy" id="1291052"/>
    <lineage>
        <taxon>Bacteria</taxon>
        <taxon>Bacillati</taxon>
        <taxon>Bacillota</taxon>
        <taxon>Bacilli</taxon>
        <taxon>Lactobacillales</taxon>
        <taxon>Lactobacillaceae</taxon>
        <taxon>Lacticaseibacillus</taxon>
    </lineage>
</organism>
<dbReference type="RefSeq" id="WP_054678999.1">
    <property type="nucleotide sequence ID" value="NZ_AYYO01000017.1"/>
</dbReference>
<dbReference type="InterPro" id="IPR023214">
    <property type="entry name" value="HAD_sf"/>
</dbReference>
<dbReference type="Gene3D" id="3.30.1240.10">
    <property type="match status" value="1"/>
</dbReference>
<evidence type="ECO:0000313" key="2">
    <source>
        <dbReference type="Proteomes" id="UP000051679"/>
    </source>
</evidence>
<evidence type="ECO:0000313" key="1">
    <source>
        <dbReference type="EMBL" id="KRM55560.1"/>
    </source>
</evidence>
<protein>
    <submittedName>
        <fullName evidence="1">Hydrolase Cof</fullName>
    </submittedName>
</protein>
<dbReference type="AlphaFoldDB" id="A0A0R1ZKP7"/>
<dbReference type="STRING" id="1291052.FC18_GL001177"/>
<dbReference type="NCBIfam" id="TIGR01484">
    <property type="entry name" value="HAD-SF-IIB"/>
    <property type="match status" value="1"/>
</dbReference>
<sequence>MNNIKLLATDLDSTLLTSDGQIPAAFTTYVHALKASGIDVAITSSRPLATLRRMFPISGLSFVCDNGGLVYSDGRIIAHNMIESSTQRLMCGFIANQLGAVPVVSGLDAAYIGRDHAQYADELSDFFTNVRVVNSLAQLPVPADKVSAYFPHADSIAHIAAMRGRFAIDYAVNVTGDYLIDLMNAGVTKSGAINTLGEYLDIANTEMLAIANGNNDLDLLAAVGYSYAVANAEPEILQAASYQTSSNDDGGVLNVMDQLLRSVALTA</sequence>
<dbReference type="Pfam" id="PF08282">
    <property type="entry name" value="Hydrolase_3"/>
    <property type="match status" value="1"/>
</dbReference>
<dbReference type="GO" id="GO:0000287">
    <property type="term" value="F:magnesium ion binding"/>
    <property type="evidence" value="ECO:0007669"/>
    <property type="project" value="TreeGrafter"/>
</dbReference>